<proteinExistence type="predicted"/>
<dbReference type="EMBL" id="FQNF01000012">
    <property type="protein sequence ID" value="SGZ38764.1"/>
    <property type="molecule type" value="Genomic_DNA"/>
</dbReference>
<dbReference type="SUPFAM" id="SSF55961">
    <property type="entry name" value="Bet v1-like"/>
    <property type="match status" value="1"/>
</dbReference>
<evidence type="ECO:0000313" key="2">
    <source>
        <dbReference type="EMBL" id="SGZ38764.1"/>
    </source>
</evidence>
<dbReference type="VEuPathDB" id="FungiDB:HGUI_00964"/>
<reference evidence="3" key="1">
    <citation type="submission" date="2016-11" db="EMBL/GenBank/DDBJ databases">
        <authorList>
            <person name="Guldener U."/>
        </authorList>
    </citation>
    <scope>NUCLEOTIDE SEQUENCE [LARGE SCALE GENOMIC DNA]</scope>
</reference>
<dbReference type="OrthoDB" id="6423603at2759"/>
<feature type="domain" description="DUF3074" evidence="1">
    <location>
        <begin position="112"/>
        <end position="246"/>
    </location>
</feature>
<dbReference type="Gene3D" id="3.30.530.20">
    <property type="match status" value="1"/>
</dbReference>
<dbReference type="AlphaFoldDB" id="A0A1L0AZ01"/>
<organism evidence="2 3">
    <name type="scientific">Hanseniaspora guilliermondii</name>
    <dbReference type="NCBI Taxonomy" id="56406"/>
    <lineage>
        <taxon>Eukaryota</taxon>
        <taxon>Fungi</taxon>
        <taxon>Dikarya</taxon>
        <taxon>Ascomycota</taxon>
        <taxon>Saccharomycotina</taxon>
        <taxon>Saccharomycetes</taxon>
        <taxon>Saccharomycodales</taxon>
        <taxon>Saccharomycodaceae</taxon>
        <taxon>Hanseniaspora</taxon>
    </lineage>
</organism>
<dbReference type="InterPro" id="IPR024500">
    <property type="entry name" value="DUF3074"/>
</dbReference>
<dbReference type="Proteomes" id="UP000183365">
    <property type="component" value="Unassembled WGS sequence"/>
</dbReference>
<keyword evidence="3" id="KW-1185">Reference proteome</keyword>
<protein>
    <recommendedName>
        <fullName evidence="1">DUF3074 domain-containing protein</fullName>
    </recommendedName>
</protein>
<sequence>MAKSNFCNVLNSQNIFNDIDSLPSNISLEEVQDFLNIDNWSHSKTFKNNYKTLKTYTYFKYNILDYWCMRLTSIDSIDEKTFREQFVLNLNGYVYNGSEYMIPEEKADYRVLKEQEYIHSIVKTDVLKRDIRANNVVVQFKNTYKLKPSILSKRKFYQWVYIAKPVKVDNNEISYVITLRSEPDDNERIKCYYVSIEMLKYNIDEQKLEWYMATTSDAGGNIPKFLQRWGIDNAIVEDVPSFLKYINY</sequence>
<dbReference type="PANTHER" id="PTHR40370:SF1">
    <property type="entry name" value="DUF3074 DOMAIN-CONTAINING PROTEIN"/>
    <property type="match status" value="1"/>
</dbReference>
<name>A0A1L0AZ01_9ASCO</name>
<dbReference type="Pfam" id="PF11274">
    <property type="entry name" value="DUF3074"/>
    <property type="match status" value="1"/>
</dbReference>
<accession>A0A1L0AZ01</accession>
<dbReference type="PANTHER" id="PTHR40370">
    <property type="entry name" value="EXPRESSED PROTEIN"/>
    <property type="match status" value="1"/>
</dbReference>
<gene>
    <name evidence="2" type="ORF">HGUI_00964</name>
</gene>
<evidence type="ECO:0000313" key="3">
    <source>
        <dbReference type="Proteomes" id="UP000183365"/>
    </source>
</evidence>
<dbReference type="InterPro" id="IPR023393">
    <property type="entry name" value="START-like_dom_sf"/>
</dbReference>
<evidence type="ECO:0000259" key="1">
    <source>
        <dbReference type="Pfam" id="PF11274"/>
    </source>
</evidence>